<evidence type="ECO:0000313" key="2">
    <source>
        <dbReference type="EMBL" id="MBB5014706.1"/>
    </source>
</evidence>
<sequence length="101" mass="10967">MRTMLLLLLAALLAGCGGRSADAWAVCEAAIAERLAGKTYRLDPKAIRASAREEGENVLVLSGEVVLDPGMTHEQRQTLECKARFTPGQARPDVISLNFVW</sequence>
<proteinExistence type="predicted"/>
<organism evidence="2 3">
    <name type="scientific">Rehaibacterium terrae</name>
    <dbReference type="NCBI Taxonomy" id="1341696"/>
    <lineage>
        <taxon>Bacteria</taxon>
        <taxon>Pseudomonadati</taxon>
        <taxon>Pseudomonadota</taxon>
        <taxon>Gammaproteobacteria</taxon>
        <taxon>Lysobacterales</taxon>
        <taxon>Lysobacteraceae</taxon>
        <taxon>Rehaibacterium</taxon>
    </lineage>
</organism>
<dbReference type="EMBL" id="JACHHX010000003">
    <property type="protein sequence ID" value="MBB5014706.1"/>
    <property type="molecule type" value="Genomic_DNA"/>
</dbReference>
<evidence type="ECO:0000313" key="3">
    <source>
        <dbReference type="Proteomes" id="UP000519004"/>
    </source>
</evidence>
<name>A0A7W7XXX3_9GAMM</name>
<gene>
    <name evidence="2" type="ORF">HNQ58_000582</name>
</gene>
<evidence type="ECO:0000256" key="1">
    <source>
        <dbReference type="SAM" id="SignalP"/>
    </source>
</evidence>
<keyword evidence="1" id="KW-0732">Signal</keyword>
<dbReference type="Proteomes" id="UP000519004">
    <property type="component" value="Unassembled WGS sequence"/>
</dbReference>
<feature type="signal peptide" evidence="1">
    <location>
        <begin position="1"/>
        <end position="25"/>
    </location>
</feature>
<comment type="caution">
    <text evidence="2">The sequence shown here is derived from an EMBL/GenBank/DDBJ whole genome shotgun (WGS) entry which is preliminary data.</text>
</comment>
<accession>A0A7W7XXX3</accession>
<feature type="chain" id="PRO_5031280069" description="Lipoprotein" evidence="1">
    <location>
        <begin position="26"/>
        <end position="101"/>
    </location>
</feature>
<dbReference type="RefSeq" id="WP_183947288.1">
    <property type="nucleotide sequence ID" value="NZ_JACHHX010000003.1"/>
</dbReference>
<evidence type="ECO:0008006" key="4">
    <source>
        <dbReference type="Google" id="ProtNLM"/>
    </source>
</evidence>
<dbReference type="PROSITE" id="PS51257">
    <property type="entry name" value="PROKAR_LIPOPROTEIN"/>
    <property type="match status" value="1"/>
</dbReference>
<keyword evidence="3" id="KW-1185">Reference proteome</keyword>
<protein>
    <recommendedName>
        <fullName evidence="4">Lipoprotein</fullName>
    </recommendedName>
</protein>
<dbReference type="AlphaFoldDB" id="A0A7W7XXX3"/>
<reference evidence="2 3" key="1">
    <citation type="submission" date="2020-08" db="EMBL/GenBank/DDBJ databases">
        <title>Genomic Encyclopedia of Type Strains, Phase IV (KMG-IV): sequencing the most valuable type-strain genomes for metagenomic binning, comparative biology and taxonomic classification.</title>
        <authorList>
            <person name="Goeker M."/>
        </authorList>
    </citation>
    <scope>NUCLEOTIDE SEQUENCE [LARGE SCALE GENOMIC DNA]</scope>
    <source>
        <strain evidence="2 3">DSM 25897</strain>
    </source>
</reference>